<proteinExistence type="predicted"/>
<dbReference type="Proteomes" id="UP000031668">
    <property type="component" value="Unassembled WGS sequence"/>
</dbReference>
<sequence>MIEVLHIKSKSKRKRMKLEFERLLPENVFQEKEFQMRSNNYMPILKKLKDEKRYSQVLSTMEADESQLCPLNQSIDNKYKVPPPLKMCPVHKSEVVIQSTNQFNRASYL</sequence>
<protein>
    <submittedName>
        <fullName evidence="1">Uncharacterized protein</fullName>
    </submittedName>
</protein>
<organism evidence="1 2">
    <name type="scientific">Thelohanellus kitauei</name>
    <name type="common">Myxosporean</name>
    <dbReference type="NCBI Taxonomy" id="669202"/>
    <lineage>
        <taxon>Eukaryota</taxon>
        <taxon>Metazoa</taxon>
        <taxon>Cnidaria</taxon>
        <taxon>Myxozoa</taxon>
        <taxon>Myxosporea</taxon>
        <taxon>Bivalvulida</taxon>
        <taxon>Platysporina</taxon>
        <taxon>Myxobolidae</taxon>
        <taxon>Thelohanellus</taxon>
    </lineage>
</organism>
<keyword evidence="2" id="KW-1185">Reference proteome</keyword>
<name>A0A0C2IRW5_THEKT</name>
<dbReference type="EMBL" id="JWZT01002947">
    <property type="protein sequence ID" value="KII68149.1"/>
    <property type="molecule type" value="Genomic_DNA"/>
</dbReference>
<comment type="caution">
    <text evidence="1">The sequence shown here is derived from an EMBL/GenBank/DDBJ whole genome shotgun (WGS) entry which is preliminary data.</text>
</comment>
<reference evidence="1 2" key="1">
    <citation type="journal article" date="2014" name="Genome Biol. Evol.">
        <title>The genome of the myxosporean Thelohanellus kitauei shows adaptations to nutrient acquisition within its fish host.</title>
        <authorList>
            <person name="Yang Y."/>
            <person name="Xiong J."/>
            <person name="Zhou Z."/>
            <person name="Huo F."/>
            <person name="Miao W."/>
            <person name="Ran C."/>
            <person name="Liu Y."/>
            <person name="Zhang J."/>
            <person name="Feng J."/>
            <person name="Wang M."/>
            <person name="Wang M."/>
            <person name="Wang L."/>
            <person name="Yao B."/>
        </authorList>
    </citation>
    <scope>NUCLEOTIDE SEQUENCE [LARGE SCALE GENOMIC DNA]</scope>
    <source>
        <strain evidence="1">Wuqing</strain>
    </source>
</reference>
<dbReference type="AlphaFoldDB" id="A0A0C2IRW5"/>
<evidence type="ECO:0000313" key="1">
    <source>
        <dbReference type="EMBL" id="KII68149.1"/>
    </source>
</evidence>
<gene>
    <name evidence="1" type="ORF">RF11_16463</name>
</gene>
<evidence type="ECO:0000313" key="2">
    <source>
        <dbReference type="Proteomes" id="UP000031668"/>
    </source>
</evidence>
<accession>A0A0C2IRW5</accession>